<dbReference type="PANTHER" id="PTHR36454">
    <property type="entry name" value="LMO2823 PROTEIN"/>
    <property type="match status" value="1"/>
</dbReference>
<dbReference type="PANTHER" id="PTHR36454:SF1">
    <property type="entry name" value="DUF1015 DOMAIN-CONTAINING PROTEIN"/>
    <property type="match status" value="1"/>
</dbReference>
<dbReference type="AlphaFoldDB" id="A3HTK6"/>
<dbReference type="InterPro" id="IPR008323">
    <property type="entry name" value="UCP033563"/>
</dbReference>
<keyword evidence="2" id="KW-1185">Reference proteome</keyword>
<dbReference type="PIRSF" id="PIRSF033563">
    <property type="entry name" value="UCP033563"/>
    <property type="match status" value="1"/>
</dbReference>
<organism evidence="1 2">
    <name type="scientific">Algoriphagus machipongonensis</name>
    <dbReference type="NCBI Taxonomy" id="388413"/>
    <lineage>
        <taxon>Bacteria</taxon>
        <taxon>Pseudomonadati</taxon>
        <taxon>Bacteroidota</taxon>
        <taxon>Cytophagia</taxon>
        <taxon>Cytophagales</taxon>
        <taxon>Cyclobacteriaceae</taxon>
        <taxon>Algoriphagus</taxon>
    </lineage>
</organism>
<protein>
    <recommendedName>
        <fullName evidence="3">DUF1015 domain-containing protein</fullName>
    </recommendedName>
</protein>
<dbReference type="EMBL" id="AAXU02000001">
    <property type="protein sequence ID" value="EAZ83174.1"/>
    <property type="molecule type" value="Genomic_DNA"/>
</dbReference>
<name>A3HTK6_9BACT</name>
<evidence type="ECO:0000313" key="1">
    <source>
        <dbReference type="EMBL" id="EAZ83174.1"/>
    </source>
</evidence>
<dbReference type="eggNOG" id="COG4198">
    <property type="taxonomic scope" value="Bacteria"/>
</dbReference>
<reference evidence="1 2" key="1">
    <citation type="journal article" date="2011" name="J. Bacteriol.">
        <title>Complete genome sequence of Algoriphagus sp. PR1, bacterial prey of a colony-forming choanoflagellate.</title>
        <authorList>
            <person name="Alegado R.A."/>
            <person name="Ferriera S."/>
            <person name="Nusbaum C."/>
            <person name="Young S.K."/>
            <person name="Zeng Q."/>
            <person name="Imamovic A."/>
            <person name="Fairclough S.R."/>
            <person name="King N."/>
        </authorList>
    </citation>
    <scope>NUCLEOTIDE SEQUENCE [LARGE SCALE GENOMIC DNA]</scope>
    <source>
        <strain evidence="1 2">PR1</strain>
    </source>
</reference>
<evidence type="ECO:0008006" key="3">
    <source>
        <dbReference type="Google" id="ProtNLM"/>
    </source>
</evidence>
<dbReference type="Proteomes" id="UP000003919">
    <property type="component" value="Unassembled WGS sequence"/>
</dbReference>
<sequence>MAEILPIKAWRYQDKYAKEMELLTAPLFDVVSEKQRELLYKNPLNSIHLAVPKGPNPATNAKKTLSQWKTKGILCQDQKPGIYVYYQYFRLQGEHQERCRKGFMAHIKAYDWEEGKILRHENTIVSAVNDRIDLLKATEIQASPTHGLYEDLDNQLEAFMDEAMQNPIYEIEDYQGVREVLALIDEPNKIKKFISVLKDKPVILADGHHRLEGAIAYKNENKEQLPGQNWKGSDYHLMYLTNTVGNHLKILPTHRLFRDLNLNKTDFLEKLGGWFELKKFHDQEELGAYAFHKPWSYGLVIGEESFLMELKSDKINAYSSNYPELIKKLDLAVLHEVVFDQILGMNLEQQRSSDMIKYERNFSRCIHEVQQGKASFAVITRELELNQVMEVCKSGYVMPQKSTYFYPKALGGLLFASINQKEFEFDYGVFLK</sequence>
<dbReference type="Pfam" id="PF06245">
    <property type="entry name" value="DUF1015"/>
    <property type="match status" value="1"/>
</dbReference>
<dbReference type="HOGENOM" id="CLU_031277_2_0_10"/>
<evidence type="ECO:0000313" key="2">
    <source>
        <dbReference type="Proteomes" id="UP000003919"/>
    </source>
</evidence>
<accession>A3HTK6</accession>
<dbReference type="STRING" id="388413.ALPR1_13175"/>
<dbReference type="OrthoDB" id="9781616at2"/>
<dbReference type="RefSeq" id="WP_008201164.1">
    <property type="nucleotide sequence ID" value="NZ_CM001023.1"/>
</dbReference>
<proteinExistence type="predicted"/>
<gene>
    <name evidence="1" type="ORF">ALPR1_13175</name>
</gene>
<comment type="caution">
    <text evidence="1">The sequence shown here is derived from an EMBL/GenBank/DDBJ whole genome shotgun (WGS) entry which is preliminary data.</text>
</comment>